<gene>
    <name evidence="1" type="ORF">GCM10023081_35580</name>
</gene>
<dbReference type="SUPFAM" id="SSF55961">
    <property type="entry name" value="Bet v1-like"/>
    <property type="match status" value="1"/>
</dbReference>
<dbReference type="EMBL" id="BAABEO010000023">
    <property type="protein sequence ID" value="GAA3695210.1"/>
    <property type="molecule type" value="Genomic_DNA"/>
</dbReference>
<dbReference type="Proteomes" id="UP001500752">
    <property type="component" value="Unassembled WGS sequence"/>
</dbReference>
<keyword evidence="2" id="KW-1185">Reference proteome</keyword>
<dbReference type="RefSeq" id="WP_345152880.1">
    <property type="nucleotide sequence ID" value="NZ_BAABEO010000023.1"/>
</dbReference>
<sequence>MNASTDRIERSILIRTDLTAAWALVSEPGWFINDGGITRHEVERDGDLARVTDPDHGTFLIRTVALEEPHRAAFRWLPVEPGPETEAITELALEPASETAPAPQPAAGQDEGSTLIEFRLEDSGEGTVRLTVAESGFESLPVSEETRRHTREDNTEGWIIELAVARQFLESGAVPEAPASSLLAED</sequence>
<reference evidence="2" key="1">
    <citation type="journal article" date="2019" name="Int. J. Syst. Evol. Microbiol.">
        <title>The Global Catalogue of Microorganisms (GCM) 10K type strain sequencing project: providing services to taxonomists for standard genome sequencing and annotation.</title>
        <authorList>
            <consortium name="The Broad Institute Genomics Platform"/>
            <consortium name="The Broad Institute Genome Sequencing Center for Infectious Disease"/>
            <person name="Wu L."/>
            <person name="Ma J."/>
        </authorList>
    </citation>
    <scope>NUCLEOTIDE SEQUENCE [LARGE SCALE GENOMIC DNA]</scope>
    <source>
        <strain evidence="2">JCM 30742</strain>
    </source>
</reference>
<accession>A0ABP7CRF3</accession>
<dbReference type="InterPro" id="IPR023393">
    <property type="entry name" value="START-like_dom_sf"/>
</dbReference>
<evidence type="ECO:0000313" key="1">
    <source>
        <dbReference type="EMBL" id="GAA3695210.1"/>
    </source>
</evidence>
<protein>
    <submittedName>
        <fullName evidence="1">Polyketide cyclase</fullName>
    </submittedName>
</protein>
<evidence type="ECO:0000313" key="2">
    <source>
        <dbReference type="Proteomes" id="UP001500752"/>
    </source>
</evidence>
<name>A0ABP7CRF3_9MICC</name>
<comment type="caution">
    <text evidence="1">The sequence shown here is derived from an EMBL/GenBank/DDBJ whole genome shotgun (WGS) entry which is preliminary data.</text>
</comment>
<organism evidence="1 2">
    <name type="scientific">Arthrobacter ginkgonis</name>
    <dbReference type="NCBI Taxonomy" id="1630594"/>
    <lineage>
        <taxon>Bacteria</taxon>
        <taxon>Bacillati</taxon>
        <taxon>Actinomycetota</taxon>
        <taxon>Actinomycetes</taxon>
        <taxon>Micrococcales</taxon>
        <taxon>Micrococcaceae</taxon>
        <taxon>Arthrobacter</taxon>
    </lineage>
</organism>
<dbReference type="Gene3D" id="3.30.530.20">
    <property type="match status" value="1"/>
</dbReference>
<proteinExistence type="predicted"/>